<reference evidence="1" key="1">
    <citation type="journal article" date="2020" name="New Phytol.">
        <title>Comparative genomics reveals dynamic genome evolution in host specialist ectomycorrhizal fungi.</title>
        <authorList>
            <person name="Lofgren L.A."/>
            <person name="Nguyen N.H."/>
            <person name="Vilgalys R."/>
            <person name="Ruytinx J."/>
            <person name="Liao H.L."/>
            <person name="Branco S."/>
            <person name="Kuo A."/>
            <person name="LaButti K."/>
            <person name="Lipzen A."/>
            <person name="Andreopoulos W."/>
            <person name="Pangilinan J."/>
            <person name="Riley R."/>
            <person name="Hundley H."/>
            <person name="Na H."/>
            <person name="Barry K."/>
            <person name="Grigoriev I.V."/>
            <person name="Stajich J.E."/>
            <person name="Kennedy P.G."/>
        </authorList>
    </citation>
    <scope>NUCLEOTIDE SEQUENCE</scope>
    <source>
        <strain evidence="1">MN1</strain>
    </source>
</reference>
<dbReference type="Proteomes" id="UP000807769">
    <property type="component" value="Unassembled WGS sequence"/>
</dbReference>
<proteinExistence type="predicted"/>
<protein>
    <submittedName>
        <fullName evidence="1">Uncharacterized protein</fullName>
    </submittedName>
</protein>
<dbReference type="OrthoDB" id="2620909at2759"/>
<gene>
    <name evidence="1" type="ORF">BJ212DRAFT_1298670</name>
</gene>
<accession>A0A9P7JEW4</accession>
<evidence type="ECO:0000313" key="2">
    <source>
        <dbReference type="Proteomes" id="UP000807769"/>
    </source>
</evidence>
<evidence type="ECO:0000313" key="1">
    <source>
        <dbReference type="EMBL" id="KAG1818596.1"/>
    </source>
</evidence>
<name>A0A9P7JEW4_9AGAM</name>
<dbReference type="AlphaFoldDB" id="A0A9P7JEW4"/>
<dbReference type="EMBL" id="JABBWG010000011">
    <property type="protein sequence ID" value="KAG1818596.1"/>
    <property type="molecule type" value="Genomic_DNA"/>
</dbReference>
<comment type="caution">
    <text evidence="1">The sequence shown here is derived from an EMBL/GenBank/DDBJ whole genome shotgun (WGS) entry which is preliminary data.</text>
</comment>
<dbReference type="GeneID" id="64626747"/>
<keyword evidence="2" id="KW-1185">Reference proteome</keyword>
<dbReference type="RefSeq" id="XP_041194468.1">
    <property type="nucleotide sequence ID" value="XM_041332730.1"/>
</dbReference>
<sequence length="122" mass="14107">MCCVQMEEAKAEECQAKAKYLHEKIPQYRKHKPGFPETDLFIDEILEEYDKIWLLWEYLWPDFDVEKDVPMTFAMGMELCKALARCHVTGGEAGVLPDWHNACRLLDLLGTGMCIRLDLLGV</sequence>
<organism evidence="1 2">
    <name type="scientific">Suillus subaureus</name>
    <dbReference type="NCBI Taxonomy" id="48587"/>
    <lineage>
        <taxon>Eukaryota</taxon>
        <taxon>Fungi</taxon>
        <taxon>Dikarya</taxon>
        <taxon>Basidiomycota</taxon>
        <taxon>Agaricomycotina</taxon>
        <taxon>Agaricomycetes</taxon>
        <taxon>Agaricomycetidae</taxon>
        <taxon>Boletales</taxon>
        <taxon>Suillineae</taxon>
        <taxon>Suillaceae</taxon>
        <taxon>Suillus</taxon>
    </lineage>
</organism>